<gene>
    <name evidence="1" type="ORF">MU848_00520</name>
</gene>
<keyword evidence="2" id="KW-1185">Reference proteome</keyword>
<name>A0ABT0DSF6_9SPHN</name>
<dbReference type="Pfam" id="PF00378">
    <property type="entry name" value="ECH_1"/>
    <property type="match status" value="1"/>
</dbReference>
<sequence>MTGNVDTQWPGDGIALITVGDGGVSGKLTTCATVSLLADALEAAIEQKARVIVLASSMEGHWLEHAYLADIVNLVEGKPATGDPAGWFRSLQLLNRGPAVTIAAINGDTSGGGCELGWGCDLRVAEEQARFSQPEVAIGAGTGIGGTSRLMRLIGRTVTAEVVLTGRPLTAQRLYELGGVNRVVPKGKAVEEALALAQHIASLPPQSVAGMKKMLGEAEDLNQSQGIENDQQISQGLFAHPDSLASMKAIQARFDEGESMDQLYWKND</sequence>
<dbReference type="CDD" id="cd06558">
    <property type="entry name" value="crotonase-like"/>
    <property type="match status" value="1"/>
</dbReference>
<comment type="caution">
    <text evidence="1">The sequence shown here is derived from an EMBL/GenBank/DDBJ whole genome shotgun (WGS) entry which is preliminary data.</text>
</comment>
<dbReference type="InterPro" id="IPR029045">
    <property type="entry name" value="ClpP/crotonase-like_dom_sf"/>
</dbReference>
<dbReference type="EMBL" id="JALKHS010000002">
    <property type="protein sequence ID" value="MCK0530061.1"/>
    <property type="molecule type" value="Genomic_DNA"/>
</dbReference>
<evidence type="ECO:0000313" key="2">
    <source>
        <dbReference type="Proteomes" id="UP001203512"/>
    </source>
</evidence>
<accession>A0ABT0DSF6</accession>
<dbReference type="Gene3D" id="3.90.226.10">
    <property type="entry name" value="2-enoyl-CoA Hydratase, Chain A, domain 1"/>
    <property type="match status" value="1"/>
</dbReference>
<reference evidence="1 2" key="1">
    <citation type="submission" date="2022-04" db="EMBL/GenBank/DDBJ databases">
        <authorList>
            <person name="Huq M.A."/>
        </authorList>
    </citation>
    <scope>NUCLEOTIDE SEQUENCE [LARGE SCALE GENOMIC DNA]</scope>
    <source>
        <strain evidence="1 2">MAH-33</strain>
    </source>
</reference>
<dbReference type="Proteomes" id="UP001203512">
    <property type="component" value="Unassembled WGS sequence"/>
</dbReference>
<organism evidence="1 2">
    <name type="scientific">Sphingobium agri</name>
    <dbReference type="NCBI Taxonomy" id="2933566"/>
    <lineage>
        <taxon>Bacteria</taxon>
        <taxon>Pseudomonadati</taxon>
        <taxon>Pseudomonadota</taxon>
        <taxon>Alphaproteobacteria</taxon>
        <taxon>Sphingomonadales</taxon>
        <taxon>Sphingomonadaceae</taxon>
        <taxon>Sphingobium</taxon>
    </lineage>
</organism>
<proteinExistence type="predicted"/>
<evidence type="ECO:0000313" key="1">
    <source>
        <dbReference type="EMBL" id="MCK0530061.1"/>
    </source>
</evidence>
<dbReference type="RefSeq" id="WP_247229487.1">
    <property type="nucleotide sequence ID" value="NZ_JALKHS010000002.1"/>
</dbReference>
<dbReference type="PANTHER" id="PTHR11941">
    <property type="entry name" value="ENOYL-COA HYDRATASE-RELATED"/>
    <property type="match status" value="1"/>
</dbReference>
<dbReference type="PANTHER" id="PTHR11941:SF54">
    <property type="entry name" value="ENOYL-COA HYDRATASE, MITOCHONDRIAL"/>
    <property type="match status" value="1"/>
</dbReference>
<protein>
    <submittedName>
        <fullName evidence="1">Enoyl-CoA hydratase/isomerase family protein</fullName>
    </submittedName>
</protein>
<dbReference type="InterPro" id="IPR001753">
    <property type="entry name" value="Enoyl-CoA_hydra/iso"/>
</dbReference>
<dbReference type="SUPFAM" id="SSF52096">
    <property type="entry name" value="ClpP/crotonase"/>
    <property type="match status" value="1"/>
</dbReference>